<comment type="caution">
    <text evidence="17">The sequence shown here is derived from an EMBL/GenBank/DDBJ whole genome shotgun (WGS) entry which is preliminary data.</text>
</comment>
<evidence type="ECO:0000256" key="4">
    <source>
        <dbReference type="ARBA" id="ARBA00019900"/>
    </source>
</evidence>
<dbReference type="PROSITE" id="PS51784">
    <property type="entry name" value="EXOI_SH3"/>
    <property type="match status" value="1"/>
</dbReference>
<dbReference type="Pfam" id="PF08411">
    <property type="entry name" value="ExoI_SH3"/>
    <property type="match status" value="1"/>
</dbReference>
<evidence type="ECO:0000313" key="17">
    <source>
        <dbReference type="EMBL" id="MDM7861061.1"/>
    </source>
</evidence>
<dbReference type="InterPro" id="IPR034747">
    <property type="entry name" value="EXOI_SH3"/>
</dbReference>
<dbReference type="EC" id="3.1.11.1" evidence="3 14"/>
<dbReference type="GO" id="GO:0008310">
    <property type="term" value="F:single-stranded DNA 3'-5' DNA exonuclease activity"/>
    <property type="evidence" value="ECO:0007669"/>
    <property type="project" value="UniProtKB-EC"/>
</dbReference>
<proteinExistence type="predicted"/>
<dbReference type="Gene3D" id="3.30.420.10">
    <property type="entry name" value="Ribonuclease H-like superfamily/Ribonuclease H"/>
    <property type="match status" value="1"/>
</dbReference>
<keyword evidence="11" id="KW-0238">DNA-binding</keyword>
<dbReference type="InterPro" id="IPR036397">
    <property type="entry name" value="RNaseH_sf"/>
</dbReference>
<sequence>MSSHTPASFLFHDYETWGTDPKRDWPSQFAAIRTDADLNPIERPINWFCRIPNDYLPQPEAALVTGITPQQTLRDGYIEADFIARVHAAMSKPNTCVVGYNSIRFDDEVTRFGLFRNFYDPYAREWQNGNSRWDIIDLVRACYSLRPEGIQWPKREDGLPSFKLEHLSQANNLEHGNAHDALSDVNATIGLTRLLKQAQPKLFNYAFELRSKRKVLERIDVIKMTPIVHISSRFKAEHGCCAIVMPIGFHPQNKNAVICINLSEPIDNLLTLNSAEISELLYRKSSEYESHESRPALKQIIINRCPFVAPLATLSAENAARLGIDLERVNAQREQCRAAAGLFSKLLDVFDQPYENDVVLDPDYSLYQEPFLQPAERQWCDQVIDSTAENLAALQAVAPTQALKTRLFRYRARNYPNTLTDSEMQQWQAHRHAQITAPDDKKRLAMNDYLQRLEWLAEQHQHDQNKVAIIRALVNYAQNL</sequence>
<comment type="catalytic activity">
    <reaction evidence="1 14">
        <text>Exonucleolytic cleavage in the 3'- to 5'-direction to yield nucleoside 5'-phosphates.</text>
        <dbReference type="EC" id="3.1.11.1"/>
    </reaction>
</comment>
<dbReference type="Gene3D" id="1.10.287.1240">
    <property type="match status" value="1"/>
</dbReference>
<gene>
    <name evidence="17" type="primary">sbcB</name>
    <name evidence="17" type="ORF">QTP81_10680</name>
</gene>
<evidence type="ECO:0000256" key="9">
    <source>
        <dbReference type="ARBA" id="ARBA00022839"/>
    </source>
</evidence>
<keyword evidence="8 14" id="KW-0378">Hydrolase</keyword>
<evidence type="ECO:0000256" key="8">
    <source>
        <dbReference type="ARBA" id="ARBA00022801"/>
    </source>
</evidence>
<dbReference type="SUPFAM" id="SSF53098">
    <property type="entry name" value="Ribonuclease H-like"/>
    <property type="match status" value="1"/>
</dbReference>
<comment type="cofactor">
    <cofactor evidence="2">
        <name>Mg(2+)</name>
        <dbReference type="ChEBI" id="CHEBI:18420"/>
    </cofactor>
</comment>
<keyword evidence="6" id="KW-0479">Metal-binding</keyword>
<evidence type="ECO:0000256" key="6">
    <source>
        <dbReference type="ARBA" id="ARBA00022723"/>
    </source>
</evidence>
<dbReference type="InterPro" id="IPR023607">
    <property type="entry name" value="Exodeoxyribonuclease_I"/>
</dbReference>
<dbReference type="Pfam" id="PF26016">
    <property type="entry name" value="ExoI_C"/>
    <property type="match status" value="1"/>
</dbReference>
<keyword evidence="7 14" id="KW-0227">DNA damage</keyword>
<evidence type="ECO:0000259" key="15">
    <source>
        <dbReference type="PROSITE" id="PS51784"/>
    </source>
</evidence>
<dbReference type="CDD" id="cd06138">
    <property type="entry name" value="ExoI_N"/>
    <property type="match status" value="1"/>
</dbReference>
<evidence type="ECO:0000256" key="2">
    <source>
        <dbReference type="ARBA" id="ARBA00001946"/>
    </source>
</evidence>
<keyword evidence="18" id="KW-1185">Reference proteome</keyword>
<evidence type="ECO:0000256" key="5">
    <source>
        <dbReference type="ARBA" id="ARBA00022722"/>
    </source>
</evidence>
<dbReference type="Proteomes" id="UP001234343">
    <property type="component" value="Unassembled WGS sequence"/>
</dbReference>
<evidence type="ECO:0000256" key="7">
    <source>
        <dbReference type="ARBA" id="ARBA00022763"/>
    </source>
</evidence>
<dbReference type="InterPro" id="IPR058561">
    <property type="entry name" value="Exonuc_1_C"/>
</dbReference>
<evidence type="ECO:0000256" key="3">
    <source>
        <dbReference type="ARBA" id="ARBA00012108"/>
    </source>
</evidence>
<evidence type="ECO:0000259" key="16">
    <source>
        <dbReference type="PROSITE" id="PS51785"/>
    </source>
</evidence>
<evidence type="ECO:0000313" key="18">
    <source>
        <dbReference type="Proteomes" id="UP001234343"/>
    </source>
</evidence>
<evidence type="ECO:0000256" key="1">
    <source>
        <dbReference type="ARBA" id="ARBA00000563"/>
    </source>
</evidence>
<dbReference type="Gene3D" id="3.30.1520.20">
    <property type="entry name" value="Exonuclease ExoI, domain 2"/>
    <property type="match status" value="1"/>
</dbReference>
<feature type="domain" description="ExoI SH3-like" evidence="15">
    <location>
        <begin position="200"/>
        <end position="354"/>
    </location>
</feature>
<accession>A0ABT7SY07</accession>
<dbReference type="Gene3D" id="1.20.1280.70">
    <property type="entry name" value="Exonuclease ExoI, domain 3"/>
    <property type="match status" value="1"/>
</dbReference>
<dbReference type="PIRSF" id="PIRSF000977">
    <property type="entry name" value="Exodeoxyribonuclease_I"/>
    <property type="match status" value="1"/>
</dbReference>
<dbReference type="InterPro" id="IPR012337">
    <property type="entry name" value="RNaseH-like_sf"/>
</dbReference>
<dbReference type="InterPro" id="IPR038649">
    <property type="entry name" value="EXOI_SH3_sf"/>
</dbReference>
<evidence type="ECO:0000256" key="10">
    <source>
        <dbReference type="ARBA" id="ARBA00022842"/>
    </source>
</evidence>
<keyword evidence="9 14" id="KW-0269">Exonuclease</keyword>
<dbReference type="PROSITE" id="PS51785">
    <property type="entry name" value="EXOI_C"/>
    <property type="match status" value="1"/>
</dbReference>
<dbReference type="InterPro" id="IPR013520">
    <property type="entry name" value="Ribonucl_H"/>
</dbReference>
<evidence type="ECO:0000256" key="11">
    <source>
        <dbReference type="ARBA" id="ARBA00023125"/>
    </source>
</evidence>
<organism evidence="17 18">
    <name type="scientific">Alteromonas arenosi</name>
    <dbReference type="NCBI Taxonomy" id="3055817"/>
    <lineage>
        <taxon>Bacteria</taxon>
        <taxon>Pseudomonadati</taxon>
        <taxon>Pseudomonadota</taxon>
        <taxon>Gammaproteobacteria</taxon>
        <taxon>Alteromonadales</taxon>
        <taxon>Alteromonadaceae</taxon>
        <taxon>Alteromonas/Salinimonas group</taxon>
        <taxon>Alteromonas</taxon>
    </lineage>
</organism>
<dbReference type="PANTHER" id="PTHR11046:SF11">
    <property type="entry name" value="EXODEOXYRIBONUCLEASE I"/>
    <property type="match status" value="1"/>
</dbReference>
<dbReference type="RefSeq" id="WP_289365382.1">
    <property type="nucleotide sequence ID" value="NZ_JAUCBP010000007.1"/>
</dbReference>
<evidence type="ECO:0000256" key="13">
    <source>
        <dbReference type="ARBA" id="ARBA00046792"/>
    </source>
</evidence>
<evidence type="ECO:0000256" key="14">
    <source>
        <dbReference type="PIRNR" id="PIRNR000977"/>
    </source>
</evidence>
<dbReference type="PANTHER" id="PTHR11046">
    <property type="entry name" value="OLIGORIBONUCLEASE, MITOCHONDRIAL"/>
    <property type="match status" value="1"/>
</dbReference>
<dbReference type="NCBIfam" id="NF008746">
    <property type="entry name" value="PRK11779.1"/>
    <property type="match status" value="1"/>
</dbReference>
<dbReference type="Pfam" id="PF00929">
    <property type="entry name" value="RNase_T"/>
    <property type="match status" value="1"/>
</dbReference>
<evidence type="ECO:0000256" key="12">
    <source>
        <dbReference type="ARBA" id="ARBA00023204"/>
    </source>
</evidence>
<reference evidence="17 18" key="1">
    <citation type="submission" date="2023-06" db="EMBL/GenBank/DDBJ databases">
        <title>Alteromonas sp. ASW11-36 isolated from intertidal sand.</title>
        <authorList>
            <person name="Li Y."/>
        </authorList>
    </citation>
    <scope>NUCLEOTIDE SEQUENCE [LARGE SCALE GENOMIC DNA]</scope>
    <source>
        <strain evidence="17 18">ASW11-36</strain>
    </source>
</reference>
<keyword evidence="12 14" id="KW-0234">DNA repair</keyword>
<keyword evidence="5 14" id="KW-0540">Nuclease</keyword>
<keyword evidence="10" id="KW-0460">Magnesium</keyword>
<name>A0ABT7SY07_9ALTE</name>
<dbReference type="EMBL" id="JAUCBP010000007">
    <property type="protein sequence ID" value="MDM7861061.1"/>
    <property type="molecule type" value="Genomic_DNA"/>
</dbReference>
<feature type="domain" description="ExoI C-terminal" evidence="16">
    <location>
        <begin position="358"/>
        <end position="480"/>
    </location>
</feature>
<dbReference type="InterPro" id="IPR013620">
    <property type="entry name" value="Exonuc_1_SH3"/>
</dbReference>
<protein>
    <recommendedName>
        <fullName evidence="4 14">Exodeoxyribonuclease I</fullName>
        <ecNumber evidence="3 14">3.1.11.1</ecNumber>
    </recommendedName>
</protein>
<dbReference type="InterPro" id="IPR022894">
    <property type="entry name" value="Oligoribonuclease"/>
</dbReference>
<comment type="subunit">
    <text evidence="13">Monomer. Interacts with ssb (via C-terminus); this interaction stimulates the exonuclease activity by recruiting the enzyme to its substrate.</text>
</comment>